<dbReference type="OrthoDB" id="4753163at2"/>
<dbReference type="RefSeq" id="WP_072740307.1">
    <property type="nucleotide sequence ID" value="NZ_CP048813.1"/>
</dbReference>
<dbReference type="EMBL" id="FNDN01000008">
    <property type="protein sequence ID" value="SDI55009.1"/>
    <property type="molecule type" value="Genomic_DNA"/>
</dbReference>
<proteinExistence type="predicted"/>
<accession>A0A1G8LH50</accession>
<dbReference type="PANTHER" id="PTHR40763">
    <property type="entry name" value="MEMBRANE PROTEIN-RELATED"/>
    <property type="match status" value="1"/>
</dbReference>
<name>A0A1G8LH50_9NOCA</name>
<dbReference type="Proteomes" id="UP000183263">
    <property type="component" value="Unassembled WGS sequence"/>
</dbReference>
<evidence type="ECO:0000259" key="1">
    <source>
        <dbReference type="Pfam" id="PF08044"/>
    </source>
</evidence>
<evidence type="ECO:0000313" key="3">
    <source>
        <dbReference type="Proteomes" id="UP000183263"/>
    </source>
</evidence>
<protein>
    <recommendedName>
        <fullName evidence="1">DUF1707 domain-containing protein</fullName>
    </recommendedName>
</protein>
<reference evidence="2 3" key="1">
    <citation type="submission" date="2016-10" db="EMBL/GenBank/DDBJ databases">
        <authorList>
            <person name="de Groot N.N."/>
        </authorList>
    </citation>
    <scope>NUCLEOTIDE SEQUENCE [LARGE SCALE GENOMIC DNA]</scope>
    <source>
        <strain evidence="2 3">DSM 44892</strain>
    </source>
</reference>
<dbReference type="InterPro" id="IPR012551">
    <property type="entry name" value="DUF1707_SHOCT-like"/>
</dbReference>
<dbReference type="AlphaFoldDB" id="A0A1G8LH50"/>
<dbReference type="Pfam" id="PF08044">
    <property type="entry name" value="DUF1707"/>
    <property type="match status" value="1"/>
</dbReference>
<feature type="domain" description="DUF1707" evidence="1">
    <location>
        <begin position="9"/>
        <end position="61"/>
    </location>
</feature>
<evidence type="ECO:0000313" key="2">
    <source>
        <dbReference type="EMBL" id="SDI55009.1"/>
    </source>
</evidence>
<sequence length="286" mass="29656">MARTPQPRTRARDIDRVNVCNRLDAAYAEGMLAADEYHDRLALARTATTLATLAELVRDLQDPEASPLVPAPADIPPPRTSRRRTLIAAAGAVVVIGAVGTIGLLRTGDGPEAAGPSVLEPADLPAPAAAVDGDTVTDAASVTVDTLTVDGATGFRERYRAEFGDVVAHDLALYPSYAIVSRPDPERRDRLDVYEFVGEFTATSGRTRGAGTAPIDLDAVDVAGLIAAVEQAPATIGVPDGAVRHVLLADSGTPAASIYAYDAAGVRGGYVRTDLSGNVVQVVPAP</sequence>
<organism evidence="2 3">
    <name type="scientific">Rhodococcus triatomae</name>
    <dbReference type="NCBI Taxonomy" id="300028"/>
    <lineage>
        <taxon>Bacteria</taxon>
        <taxon>Bacillati</taxon>
        <taxon>Actinomycetota</taxon>
        <taxon>Actinomycetes</taxon>
        <taxon>Mycobacteriales</taxon>
        <taxon>Nocardiaceae</taxon>
        <taxon>Rhodococcus</taxon>
    </lineage>
</organism>
<gene>
    <name evidence="2" type="ORF">SAMN05444695_108165</name>
</gene>
<dbReference type="PANTHER" id="PTHR40763:SF4">
    <property type="entry name" value="DUF1707 DOMAIN-CONTAINING PROTEIN"/>
    <property type="match status" value="1"/>
</dbReference>
<keyword evidence="3" id="KW-1185">Reference proteome</keyword>